<evidence type="ECO:0000313" key="3">
    <source>
        <dbReference type="Proteomes" id="UP001230220"/>
    </source>
</evidence>
<organism evidence="2 3">
    <name type="scientific">Breznakia pachnodae</name>
    <dbReference type="NCBI Taxonomy" id="265178"/>
    <lineage>
        <taxon>Bacteria</taxon>
        <taxon>Bacillati</taxon>
        <taxon>Bacillota</taxon>
        <taxon>Erysipelotrichia</taxon>
        <taxon>Erysipelotrichales</taxon>
        <taxon>Erysipelotrichaceae</taxon>
        <taxon>Breznakia</taxon>
    </lineage>
</organism>
<protein>
    <submittedName>
        <fullName evidence="2">Uncharacterized protein</fullName>
    </submittedName>
</protein>
<evidence type="ECO:0000256" key="1">
    <source>
        <dbReference type="SAM" id="MobiDB-lite"/>
    </source>
</evidence>
<name>A0ABU0DY09_9FIRM</name>
<comment type="caution">
    <text evidence="2">The sequence shown here is derived from an EMBL/GenBank/DDBJ whole genome shotgun (WGS) entry which is preliminary data.</text>
</comment>
<evidence type="ECO:0000313" key="2">
    <source>
        <dbReference type="EMBL" id="MDQ0359378.1"/>
    </source>
</evidence>
<sequence>MLLQVDSIQSATIELPDMLVNGDDEGFEIIDDETGHFAKQDDIMPGDKITRSFRIQNNHDESFDLVLYHDNLLSYHYENNKKVSGDFMEQIEITLTYEGKEVYKGPLQSKQKSIGTTYESGIKLGEIQAYKEAVLQVDYHFVGDLLTNKYQEAEGSFDWILHVTKRIEEPNEPKPSDPNAPVPPVSPKPEPQDTGDITNIEQYLLFLCLSGALVLYVTKKRSEH</sequence>
<feature type="compositionally biased region" description="Pro residues" evidence="1">
    <location>
        <begin position="176"/>
        <end position="189"/>
    </location>
</feature>
<dbReference type="RefSeq" id="WP_307404442.1">
    <property type="nucleotide sequence ID" value="NZ_JAUSUR010000001.1"/>
</dbReference>
<feature type="region of interest" description="Disordered" evidence="1">
    <location>
        <begin position="169"/>
        <end position="195"/>
    </location>
</feature>
<accession>A0ABU0DY09</accession>
<gene>
    <name evidence="2" type="ORF">J2S15_000109</name>
</gene>
<dbReference type="Proteomes" id="UP001230220">
    <property type="component" value="Unassembled WGS sequence"/>
</dbReference>
<reference evidence="2 3" key="1">
    <citation type="submission" date="2023-07" db="EMBL/GenBank/DDBJ databases">
        <title>Genomic Encyclopedia of Type Strains, Phase IV (KMG-IV): sequencing the most valuable type-strain genomes for metagenomic binning, comparative biology and taxonomic classification.</title>
        <authorList>
            <person name="Goeker M."/>
        </authorList>
    </citation>
    <scope>NUCLEOTIDE SEQUENCE [LARGE SCALE GENOMIC DNA]</scope>
    <source>
        <strain evidence="2 3">DSM 16784</strain>
    </source>
</reference>
<dbReference type="EMBL" id="JAUSUR010000001">
    <property type="protein sequence ID" value="MDQ0359378.1"/>
    <property type="molecule type" value="Genomic_DNA"/>
</dbReference>
<proteinExistence type="predicted"/>
<keyword evidence="3" id="KW-1185">Reference proteome</keyword>